<feature type="compositionally biased region" description="Polar residues" evidence="4">
    <location>
        <begin position="877"/>
        <end position="893"/>
    </location>
</feature>
<evidence type="ECO:0000259" key="5">
    <source>
        <dbReference type="Pfam" id="PF15914"/>
    </source>
</evidence>
<dbReference type="InterPro" id="IPR031802">
    <property type="entry name" value="FAM193_C"/>
</dbReference>
<feature type="region of interest" description="Disordered" evidence="4">
    <location>
        <begin position="767"/>
        <end position="953"/>
    </location>
</feature>
<evidence type="ECO:0000256" key="2">
    <source>
        <dbReference type="ARBA" id="ARBA00022553"/>
    </source>
</evidence>
<keyword evidence="2" id="KW-0597">Phosphoprotein</keyword>
<organism evidence="6 7">
    <name type="scientific">Psylliodes chrysocephalus</name>
    <dbReference type="NCBI Taxonomy" id="3402493"/>
    <lineage>
        <taxon>Eukaryota</taxon>
        <taxon>Metazoa</taxon>
        <taxon>Ecdysozoa</taxon>
        <taxon>Arthropoda</taxon>
        <taxon>Hexapoda</taxon>
        <taxon>Insecta</taxon>
        <taxon>Pterygota</taxon>
        <taxon>Neoptera</taxon>
        <taxon>Endopterygota</taxon>
        <taxon>Coleoptera</taxon>
        <taxon>Polyphaga</taxon>
        <taxon>Cucujiformia</taxon>
        <taxon>Chrysomeloidea</taxon>
        <taxon>Chrysomelidae</taxon>
        <taxon>Galerucinae</taxon>
        <taxon>Alticini</taxon>
        <taxon>Psylliodes</taxon>
    </lineage>
</organism>
<dbReference type="Pfam" id="PF15914">
    <property type="entry name" value="FAM193_C"/>
    <property type="match status" value="1"/>
</dbReference>
<name>A0A9P0CP98_9CUCU</name>
<feature type="region of interest" description="Disordered" evidence="4">
    <location>
        <begin position="1069"/>
        <end position="1096"/>
    </location>
</feature>
<evidence type="ECO:0000313" key="7">
    <source>
        <dbReference type="Proteomes" id="UP001153636"/>
    </source>
</evidence>
<sequence length="1316" mass="148564">MSKFSSFIELLVKQTCRRASHEFEMGSKHSSAPPPVTGERDATGIYSLEFLKSLHDKPRDNIFKLLKTTDPNDTDSVKGPNSLNWLNNNKEFSVSERKKLLEFLHKVKDMSPSKSKKWIDLHHCMHYVYRNFASVSPDPAAEVLSPFFVSEMRELVKSLLEEDESQLYLRILALLREYCIFAQWNYSKAEGGDHLITKLFYYYEAMLSAAKNLSSVFSEFEVIIYRNYSVCWIDFNTCVFIRYFFETDYVQNKIYQCLETKISPGDTPAMFGLLEDLKNLWIKEQKRIRKINDDHSLVEGTVSYFIEEAMIGNHKKVLTSNFWMERSQQEKNDLDLRRLDHHFFRLLGDPFFHPAGPILDRNGQCICEECLIAKYEFILDSSEEQVNDRILKNINRLTYCRRCQRLVDLENFHRHINSHAMTDGNNPLVNGMKNLTEIISEKINFVTLGNGSGELANGETAEDQNDQNSINGDSKHLNARPKSLRNTCDIHFSKPQHDPSELHCTKLAFEEFLRLRREADKNAQSSNKNVRNFIKIKKDIFNNGGANVPGKVVFNNILKSPPAKVKKNEKEFETVTVKDLQKNSKSQTPACKPTIAKSACEHLCKHEEEPAIICQGHGAVCEHQKEPKKCDCTYCEVFGSEKFPTVASHTHKSNELRDRLRIRLHQRREKRTKDTCKNPPTTTNSTGTVTNVNATKIKTAISKVEERVPLPSSPTNIPPAPSIKSSDSSIATSSVATSTGTGTTDDIHGLVNYIEGNTALNKMELAQKKAAKKARQRQKKEEERIKAEEEHKRLEAEMRRKEAEKKKELARKQAEKEKSKAAAEAAAAQALKELKKRSKKERQAEKRRQQKLELEEKSKVVEETIPAMVTIKRIAESGSSAPTVTITLKGSTPDQDKLLYTLVNGSDDASSKPAEQPETISNNPTKNKKKKQKQPEPAPQLNQKHKPAPVAPQVVTKELKVTVALDMNKNQQTANSQTANQKLGKNNVKNQIEKCVTKQNTQKSNFNPDDLPIPMLRLPPGITITKVDGPVSSRNYHVGNMEDQKGPSINVGKSGVIVVDTEKLIQQKQDPVQGKLSKSAKKKKKKNKKQGDVNSTVVQNDVKKMVTLKNPIFQSFQQKPEPAGDRNESCAPAAIFTNENGMVTIRSSRLQQSLSNGGLAETTLNSMPLSSISNLMPEIQKSSNSSNMLDSKSDTISPFNAQEILSGLPGIEITKVNKRSANSEPEVHKSCQTAQVSIIPSSNGGEKFSLDKDDWLYDNVFTPRDVLEDDMDPEELELEAFKRFCQQSIPPKRKEKVAHLNVADIVVKKKTDVNFV</sequence>
<comment type="similarity">
    <text evidence="1">Belongs to the FAM193 family.</text>
</comment>
<keyword evidence="3" id="KW-0175">Coiled coil</keyword>
<evidence type="ECO:0000256" key="3">
    <source>
        <dbReference type="ARBA" id="ARBA00023054"/>
    </source>
</evidence>
<keyword evidence="7" id="KW-1185">Reference proteome</keyword>
<evidence type="ECO:0000313" key="6">
    <source>
        <dbReference type="EMBL" id="CAH1103290.1"/>
    </source>
</evidence>
<dbReference type="Proteomes" id="UP001153636">
    <property type="component" value="Chromosome 14"/>
</dbReference>
<feature type="compositionally biased region" description="Low complexity" evidence="4">
    <location>
        <begin position="678"/>
        <end position="689"/>
    </location>
</feature>
<dbReference type="OrthoDB" id="10044608at2759"/>
<evidence type="ECO:0000256" key="4">
    <source>
        <dbReference type="SAM" id="MobiDB-lite"/>
    </source>
</evidence>
<dbReference type="PANTHER" id="PTHR15109">
    <property type="entry name" value="AGAP004327-PA"/>
    <property type="match status" value="1"/>
</dbReference>
<evidence type="ECO:0000256" key="1">
    <source>
        <dbReference type="ARBA" id="ARBA00009689"/>
    </source>
</evidence>
<accession>A0A9P0CP98</accession>
<feature type="domain" description="FAM193 C-terminal" evidence="5">
    <location>
        <begin position="1258"/>
        <end position="1311"/>
    </location>
</feature>
<dbReference type="InterPro" id="IPR029717">
    <property type="entry name" value="FAM193"/>
</dbReference>
<feature type="compositionally biased region" description="Low complexity" evidence="4">
    <location>
        <begin position="822"/>
        <end position="831"/>
    </location>
</feature>
<proteinExistence type="inferred from homology"/>
<feature type="compositionally biased region" description="Low complexity" evidence="4">
    <location>
        <begin position="722"/>
        <end position="744"/>
    </location>
</feature>
<gene>
    <name evidence="6" type="ORF">PSYICH_LOCUS4491</name>
</gene>
<protein>
    <recommendedName>
        <fullName evidence="5">FAM193 C-terminal domain-containing protein</fullName>
    </recommendedName>
</protein>
<feature type="compositionally biased region" description="Basic residues" evidence="4">
    <location>
        <begin position="769"/>
        <end position="778"/>
    </location>
</feature>
<feature type="region of interest" description="Disordered" evidence="4">
    <location>
        <begin position="708"/>
        <end position="747"/>
    </location>
</feature>
<feature type="compositionally biased region" description="Basic and acidic residues" evidence="4">
    <location>
        <begin position="779"/>
        <end position="821"/>
    </location>
</feature>
<reference evidence="6" key="1">
    <citation type="submission" date="2022-01" db="EMBL/GenBank/DDBJ databases">
        <authorList>
            <person name="King R."/>
        </authorList>
    </citation>
    <scope>NUCLEOTIDE SEQUENCE</scope>
</reference>
<feature type="compositionally biased region" description="Basic residues" evidence="4">
    <location>
        <begin position="1078"/>
        <end position="1088"/>
    </location>
</feature>
<dbReference type="GO" id="GO:0005634">
    <property type="term" value="C:nucleus"/>
    <property type="evidence" value="ECO:0007669"/>
    <property type="project" value="TreeGrafter"/>
</dbReference>
<dbReference type="PANTHER" id="PTHR15109:SF4">
    <property type="entry name" value="FAM193 C-TERMINAL DOMAIN-CONTAINING PROTEIN"/>
    <property type="match status" value="1"/>
</dbReference>
<dbReference type="EMBL" id="OV651826">
    <property type="protein sequence ID" value="CAH1103290.1"/>
    <property type="molecule type" value="Genomic_DNA"/>
</dbReference>
<dbReference type="GO" id="GO:0005737">
    <property type="term" value="C:cytoplasm"/>
    <property type="evidence" value="ECO:0007669"/>
    <property type="project" value="TreeGrafter"/>
</dbReference>
<feature type="region of interest" description="Disordered" evidence="4">
    <location>
        <begin position="669"/>
        <end position="689"/>
    </location>
</feature>
<feature type="compositionally biased region" description="Basic and acidic residues" evidence="4">
    <location>
        <begin position="841"/>
        <end position="862"/>
    </location>
</feature>
<feature type="region of interest" description="Disordered" evidence="4">
    <location>
        <begin position="455"/>
        <end position="480"/>
    </location>
</feature>